<proteinExistence type="predicted"/>
<dbReference type="GO" id="GO:0016887">
    <property type="term" value="F:ATP hydrolysis activity"/>
    <property type="evidence" value="ECO:0007669"/>
    <property type="project" value="TreeGrafter"/>
</dbReference>
<dbReference type="InterPro" id="IPR007831">
    <property type="entry name" value="T2SS_GspE_N"/>
</dbReference>
<dbReference type="PANTHER" id="PTHR30258:SF29">
    <property type="entry name" value="MSHA PILUS ASSEMBLY ATPASE MSHE"/>
    <property type="match status" value="1"/>
</dbReference>
<dbReference type="SUPFAM" id="SSF52540">
    <property type="entry name" value="P-loop containing nucleoside triphosphate hydrolases"/>
    <property type="match status" value="1"/>
</dbReference>
<dbReference type="GO" id="GO:0005524">
    <property type="term" value="F:ATP binding"/>
    <property type="evidence" value="ECO:0007669"/>
    <property type="project" value="UniProtKB-KW"/>
</dbReference>
<reference evidence="4" key="1">
    <citation type="submission" date="2016-10" db="EMBL/GenBank/DDBJ databases">
        <authorList>
            <person name="de Groot N.N."/>
        </authorList>
    </citation>
    <scope>NUCLEOTIDE SEQUENCE</scope>
</reference>
<dbReference type="AlphaFoldDB" id="A0A1W1B928"/>
<dbReference type="InterPro" id="IPR001482">
    <property type="entry name" value="T2SS/T4SS_dom"/>
</dbReference>
<dbReference type="PANTHER" id="PTHR30258">
    <property type="entry name" value="TYPE II SECRETION SYSTEM PROTEIN GSPE-RELATED"/>
    <property type="match status" value="1"/>
</dbReference>
<dbReference type="FunFam" id="3.40.50.300:FF:000398">
    <property type="entry name" value="Type IV pilus assembly ATPase PilB"/>
    <property type="match status" value="1"/>
</dbReference>
<evidence type="ECO:0000256" key="2">
    <source>
        <dbReference type="ARBA" id="ARBA00022840"/>
    </source>
</evidence>
<dbReference type="CDD" id="cd01129">
    <property type="entry name" value="PulE-GspE-like"/>
    <property type="match status" value="1"/>
</dbReference>
<dbReference type="Gene3D" id="3.40.50.300">
    <property type="entry name" value="P-loop containing nucleotide triphosphate hydrolases"/>
    <property type="match status" value="1"/>
</dbReference>
<dbReference type="InterPro" id="IPR027417">
    <property type="entry name" value="P-loop_NTPase"/>
</dbReference>
<dbReference type="InterPro" id="IPR037257">
    <property type="entry name" value="T2SS_E_N_sf"/>
</dbReference>
<evidence type="ECO:0000256" key="1">
    <source>
        <dbReference type="ARBA" id="ARBA00022741"/>
    </source>
</evidence>
<protein>
    <submittedName>
        <fullName evidence="4">Type II secretory pathway, ATPase PulE/Tfp pilus assembly pathway, ATPase PilB</fullName>
    </submittedName>
</protein>
<dbReference type="GO" id="GO:0005886">
    <property type="term" value="C:plasma membrane"/>
    <property type="evidence" value="ECO:0007669"/>
    <property type="project" value="TreeGrafter"/>
</dbReference>
<dbReference type="SUPFAM" id="SSF160246">
    <property type="entry name" value="EspE N-terminal domain-like"/>
    <property type="match status" value="1"/>
</dbReference>
<feature type="domain" description="Bacterial type II secretion system protein E" evidence="3">
    <location>
        <begin position="400"/>
        <end position="414"/>
    </location>
</feature>
<dbReference type="Pfam" id="PF00437">
    <property type="entry name" value="T2SSE"/>
    <property type="match status" value="1"/>
</dbReference>
<dbReference type="Pfam" id="PF05157">
    <property type="entry name" value="MshEN"/>
    <property type="match status" value="1"/>
</dbReference>
<sequence length="580" mass="65032">MQLDRVTTDLINDGYIMRSQVERLLSKGVPPELVLRDITLTGFMTIERLIRYIVEKIRNGEYDLSIIHPYDYIKEADVLKKLASELGIPFIDLDSIDMDYHLTERVPLAQLKRYLALPISEDDLSITVVFHDPLDMEAQEAIQRLFPKKPIKVAVATKKQIESYLFKVELKDSVKGLVKKVKDELNSITTLEEQQEASSILMLIDVVLKACINGRASDIHIEPTEKNCVVRGRVDGKLTEMFIFEKDIYPPLASRLKLLSNLDIAEKRKPQDGRFSTLVGEREYDFRISTLPILYGESIVMRVLDKQKALVKLEDAGMDPVSYQKFIKGLQAPYGIILVTGPTGSGKTTTLYGALNELRNVEDKVITVEDPVEYRMNLIQQVQVNPKVGLTFAAALRSILRQDPDKIMIGEIRDQETLEIAIKAALTGHLVISTLHTNDAISAIPRMADMGIESYLISGALVAVEAQRLVRKICTNCKTEMELPPSVLEEIQPYIPEGAKFYIGKGCKECNDSGYMGREMICEVLTVTDELSSLIAKGASKDELREQALKDGFIPIFQNGIQKALEGVTTIEEVLRVAKG</sequence>
<dbReference type="PROSITE" id="PS00662">
    <property type="entry name" value="T2SP_E"/>
    <property type="match status" value="1"/>
</dbReference>
<keyword evidence="2" id="KW-0067">ATP-binding</keyword>
<evidence type="ECO:0000313" key="4">
    <source>
        <dbReference type="EMBL" id="SFV50071.1"/>
    </source>
</evidence>
<keyword evidence="1" id="KW-0547">Nucleotide-binding</keyword>
<organism evidence="4">
    <name type="scientific">hydrothermal vent metagenome</name>
    <dbReference type="NCBI Taxonomy" id="652676"/>
    <lineage>
        <taxon>unclassified sequences</taxon>
        <taxon>metagenomes</taxon>
        <taxon>ecological metagenomes</taxon>
    </lineage>
</organism>
<accession>A0A1W1B928</accession>
<dbReference type="Gene3D" id="3.30.300.160">
    <property type="entry name" value="Type II secretion system, protein E, N-terminal domain"/>
    <property type="match status" value="1"/>
</dbReference>
<evidence type="ECO:0000259" key="3">
    <source>
        <dbReference type="PROSITE" id="PS00662"/>
    </source>
</evidence>
<gene>
    <name evidence="4" type="ORF">MNB_SM-7-1505</name>
</gene>
<dbReference type="Gene3D" id="3.30.450.90">
    <property type="match status" value="1"/>
</dbReference>
<name>A0A1W1B928_9ZZZZ</name>
<dbReference type="EMBL" id="FPHB01000010">
    <property type="protein sequence ID" value="SFV50071.1"/>
    <property type="molecule type" value="Genomic_DNA"/>
</dbReference>